<dbReference type="EC" id="1.6.99.3" evidence="8"/>
<dbReference type="SUPFAM" id="SSF52821">
    <property type="entry name" value="Rhodanese/Cell cycle control phosphatase"/>
    <property type="match status" value="1"/>
</dbReference>
<dbReference type="InterPro" id="IPR001763">
    <property type="entry name" value="Rhodanese-like_dom"/>
</dbReference>
<evidence type="ECO:0000256" key="5">
    <source>
        <dbReference type="ARBA" id="ARBA00023002"/>
    </source>
</evidence>
<dbReference type="InterPro" id="IPR004099">
    <property type="entry name" value="Pyr_nucl-diS_OxRdtase_dimer"/>
</dbReference>
<dbReference type="PANTHER" id="PTHR43429:SF1">
    <property type="entry name" value="NAD(P)H SULFUR OXIDOREDUCTASE (COA-DEPENDENT)"/>
    <property type="match status" value="1"/>
</dbReference>
<evidence type="ECO:0000313" key="8">
    <source>
        <dbReference type="EMBL" id="KFI72399.1"/>
    </source>
</evidence>
<evidence type="ECO:0000256" key="4">
    <source>
        <dbReference type="ARBA" id="ARBA00022827"/>
    </source>
</evidence>
<dbReference type="InterPro" id="IPR023753">
    <property type="entry name" value="FAD/NAD-binding_dom"/>
</dbReference>
<dbReference type="PRINTS" id="PR00469">
    <property type="entry name" value="PNDRDTASEII"/>
</dbReference>
<keyword evidence="5 8" id="KW-0560">Oxidoreductase</keyword>
<dbReference type="eggNOG" id="COG0446">
    <property type="taxonomic scope" value="Bacteria"/>
</dbReference>
<dbReference type="SMART" id="SM00450">
    <property type="entry name" value="RHOD"/>
    <property type="match status" value="1"/>
</dbReference>
<proteinExistence type="inferred from homology"/>
<feature type="domain" description="Rhodanese" evidence="7">
    <location>
        <begin position="464"/>
        <end position="541"/>
    </location>
</feature>
<dbReference type="InterPro" id="IPR050260">
    <property type="entry name" value="FAD-bd_OxRdtase"/>
</dbReference>
<dbReference type="Pfam" id="PF00581">
    <property type="entry name" value="Rhodanese"/>
    <property type="match status" value="1"/>
</dbReference>
<comment type="caution">
    <text evidence="8">The sequence shown here is derived from an EMBL/GenBank/DDBJ whole genome shotgun (WGS) entry which is preliminary data.</text>
</comment>
<dbReference type="SUPFAM" id="SSF55424">
    <property type="entry name" value="FAD/NAD-linked reductases, dimerisation (C-terminal) domain"/>
    <property type="match status" value="1"/>
</dbReference>
<accession>A0A087BMZ9</accession>
<dbReference type="InterPro" id="IPR036188">
    <property type="entry name" value="FAD/NAD-bd_sf"/>
</dbReference>
<reference evidence="8 9" key="1">
    <citation type="submission" date="2014-03" db="EMBL/GenBank/DDBJ databases">
        <title>Genomics of Bifidobacteria.</title>
        <authorList>
            <person name="Ventura M."/>
            <person name="Milani C."/>
            <person name="Lugli G.A."/>
        </authorList>
    </citation>
    <scope>NUCLEOTIDE SEQUENCE [LARGE SCALE GENOMIC DNA]</scope>
    <source>
        <strain evidence="8 9">LMG 11592</strain>
    </source>
</reference>
<dbReference type="Proteomes" id="UP000029014">
    <property type="component" value="Unassembled WGS sequence"/>
</dbReference>
<organism evidence="8 9">
    <name type="scientific">Bifidobacterium minimum</name>
    <dbReference type="NCBI Taxonomy" id="1693"/>
    <lineage>
        <taxon>Bacteria</taxon>
        <taxon>Bacillati</taxon>
        <taxon>Actinomycetota</taxon>
        <taxon>Actinomycetes</taxon>
        <taxon>Bifidobacteriales</taxon>
        <taxon>Bifidobacteriaceae</taxon>
        <taxon>Bifidobacterium</taxon>
    </lineage>
</organism>
<evidence type="ECO:0000256" key="1">
    <source>
        <dbReference type="ARBA" id="ARBA00001974"/>
    </source>
</evidence>
<evidence type="ECO:0000256" key="6">
    <source>
        <dbReference type="ARBA" id="ARBA00023284"/>
    </source>
</evidence>
<dbReference type="PROSITE" id="PS50206">
    <property type="entry name" value="RHODANESE_3"/>
    <property type="match status" value="1"/>
</dbReference>
<evidence type="ECO:0000259" key="7">
    <source>
        <dbReference type="PROSITE" id="PS50206"/>
    </source>
</evidence>
<gene>
    <name evidence="8" type="ORF">BMIN_0294</name>
</gene>
<dbReference type="PANTHER" id="PTHR43429">
    <property type="entry name" value="PYRIDINE NUCLEOTIDE-DISULFIDE OXIDOREDUCTASE DOMAIN-CONTAINING"/>
    <property type="match status" value="1"/>
</dbReference>
<dbReference type="eggNOG" id="COG0607">
    <property type="taxonomic scope" value="Bacteria"/>
</dbReference>
<dbReference type="Gene3D" id="3.50.50.60">
    <property type="entry name" value="FAD/NAD(P)-binding domain"/>
    <property type="match status" value="2"/>
</dbReference>
<dbReference type="InterPro" id="IPR036873">
    <property type="entry name" value="Rhodanese-like_dom_sf"/>
</dbReference>
<dbReference type="Pfam" id="PF07992">
    <property type="entry name" value="Pyr_redox_2"/>
    <property type="match status" value="1"/>
</dbReference>
<dbReference type="InterPro" id="IPR016156">
    <property type="entry name" value="FAD/NAD-linked_Rdtase_dimer_sf"/>
</dbReference>
<dbReference type="CDD" id="cd00158">
    <property type="entry name" value="RHOD"/>
    <property type="match status" value="1"/>
</dbReference>
<evidence type="ECO:0000256" key="2">
    <source>
        <dbReference type="ARBA" id="ARBA00009130"/>
    </source>
</evidence>
<name>A0A087BMZ9_9BIFI</name>
<dbReference type="Gene3D" id="3.40.250.10">
    <property type="entry name" value="Rhodanese-like domain"/>
    <property type="match status" value="1"/>
</dbReference>
<dbReference type="SUPFAM" id="SSF51905">
    <property type="entry name" value="FAD/NAD(P)-binding domain"/>
    <property type="match status" value="1"/>
</dbReference>
<evidence type="ECO:0000313" key="9">
    <source>
        <dbReference type="Proteomes" id="UP000029014"/>
    </source>
</evidence>
<dbReference type="GO" id="GO:0016491">
    <property type="term" value="F:oxidoreductase activity"/>
    <property type="evidence" value="ECO:0007669"/>
    <property type="project" value="UniProtKB-KW"/>
</dbReference>
<protein>
    <submittedName>
        <fullName evidence="8">FAD-dependent pyridine nucleotide-disulfide oxidoreductase</fullName>
        <ecNumber evidence="8">1.6.99.3</ecNumber>
    </submittedName>
</protein>
<comment type="cofactor">
    <cofactor evidence="1">
        <name>FAD</name>
        <dbReference type="ChEBI" id="CHEBI:57692"/>
    </cofactor>
</comment>
<keyword evidence="9" id="KW-1185">Reference proteome</keyword>
<dbReference type="PRINTS" id="PR00368">
    <property type="entry name" value="FADPNR"/>
</dbReference>
<keyword evidence="6" id="KW-0676">Redox-active center</keyword>
<dbReference type="Pfam" id="PF02852">
    <property type="entry name" value="Pyr_redox_dim"/>
    <property type="match status" value="1"/>
</dbReference>
<dbReference type="AlphaFoldDB" id="A0A087BMZ9"/>
<dbReference type="EMBL" id="JGZD01000009">
    <property type="protein sequence ID" value="KFI72399.1"/>
    <property type="molecule type" value="Genomic_DNA"/>
</dbReference>
<comment type="similarity">
    <text evidence="2">Belongs to the class-III pyridine nucleotide-disulfide oxidoreductase family.</text>
</comment>
<evidence type="ECO:0000256" key="3">
    <source>
        <dbReference type="ARBA" id="ARBA00022630"/>
    </source>
</evidence>
<dbReference type="STRING" id="1693.BMIN_0294"/>
<keyword evidence="4" id="KW-0274">FAD</keyword>
<sequence length="543" mass="57035">MSCAARARRLDENADITVLEKTDHVSSASCGLPYHLSGTIASRSALEVETPESLKASLNIDVRLGNEAIGIDPVARTVTVRTSDGTTDVPYDAAVIATGTRSATPPIPGLDSPGVTTLRTIEDAVSIRSVLEDGNDDHRPRVVIIGAGFIGVEAAENMIAAHASVSIVDGGDHPLGFVDPDIASYATQSLQALGADVLMGTTVARITAADPSSDHTTPLRVTLSNGDPLDADLVLVATGVVPNSEAFAAAGIRTDRGWIDVDEHGATSLPNVWAAGDVTLRTDRVTGSRHPLALAGPSNREGRLVADAILDPDHARPFPPTLGTAIIRVGHSVIGATGANATTLTRAGIAFRTLHLQPSQHAGYYPGACEVDLRVHVGSDGRILGAQAAGSEGVDKRIDVMATAITAGLTADDLIDLDLAYAPPFGSAKDPINFVGYMAQDLSQGKLTQTQATDLPDVIGSMMVLDVRTPREFEQWHLPQAINIPHTRIRDHIEDIRRRAGARPVLLVCASGKRAYLAHRILDHHGIASSVLSGGMNTLGRYL</sequence>
<keyword evidence="3" id="KW-0285">Flavoprotein</keyword>